<organism evidence="1 2">
    <name type="scientific">Candidatus Dojkabacteria bacterium</name>
    <dbReference type="NCBI Taxonomy" id="2099670"/>
    <lineage>
        <taxon>Bacteria</taxon>
        <taxon>Candidatus Dojkabacteria</taxon>
    </lineage>
</organism>
<reference evidence="1" key="1">
    <citation type="submission" date="2020-04" db="EMBL/GenBank/DDBJ databases">
        <authorList>
            <person name="Zhang T."/>
        </authorList>
    </citation>
    <scope>NUCLEOTIDE SEQUENCE</scope>
    <source>
        <strain evidence="1">HKST-UBA15</strain>
    </source>
</reference>
<proteinExistence type="predicted"/>
<evidence type="ECO:0000313" key="1">
    <source>
        <dbReference type="EMBL" id="MCA9379866.1"/>
    </source>
</evidence>
<reference evidence="1" key="2">
    <citation type="journal article" date="2021" name="Microbiome">
        <title>Successional dynamics and alternative stable states in a saline activated sludge microbial community over 9 years.</title>
        <authorList>
            <person name="Wang Y."/>
            <person name="Ye J."/>
            <person name="Ju F."/>
            <person name="Liu L."/>
            <person name="Boyd J.A."/>
            <person name="Deng Y."/>
            <person name="Parks D.H."/>
            <person name="Jiang X."/>
            <person name="Yin X."/>
            <person name="Woodcroft B.J."/>
            <person name="Tyson G.W."/>
            <person name="Hugenholtz P."/>
            <person name="Polz M.F."/>
            <person name="Zhang T."/>
        </authorList>
    </citation>
    <scope>NUCLEOTIDE SEQUENCE</scope>
    <source>
        <strain evidence="1">HKST-UBA15</strain>
    </source>
</reference>
<protein>
    <submittedName>
        <fullName evidence="1">Uncharacterized protein</fullName>
    </submittedName>
</protein>
<dbReference type="EMBL" id="JAGQLL010000016">
    <property type="protein sequence ID" value="MCA9379866.1"/>
    <property type="molecule type" value="Genomic_DNA"/>
</dbReference>
<dbReference type="AlphaFoldDB" id="A0A955I8Q7"/>
<evidence type="ECO:0000313" key="2">
    <source>
        <dbReference type="Proteomes" id="UP000745577"/>
    </source>
</evidence>
<accession>A0A955I8Q7</accession>
<dbReference type="Proteomes" id="UP000745577">
    <property type="component" value="Unassembled WGS sequence"/>
</dbReference>
<sequence length="420" mass="48915">MKKLKITPEMFVSKPFIKCPKCGEDVYGRLMINRRSFVRRCNNCMHSESYKLPDIKKKIIYLDQMAISNMMKSIRTTDPKKQTQIQNEWKVMFEKLDRLVKLQLIICPYSQVHEHESIVTPVFKDLKQMYEHLGNGVVFYNIDTIIRYQFYEAFTKWLGVKVEPITIHNVVHGNLNGWQDTIRVSIEFSNDRTDYIQELKMTRDVSSLELAKVFNRWKTETQKTFMDWFNEEKNAYGPAYWQMYLKSVLGYSLSGISNLVFSEKDVLIIHLGGILRQSGKIKEEEVFTKLAEFFQSEQATQIPFVINYSMLAAGLANQAAHGGRTRLPNMGTSNDMAFISAFTPYCDVLFIDNAFKQNIKEGDKILKLGLSDKFYSANDFKGFFEYLDNIEASASKRHLNKVKEVYGEDYGQPYTTMYDK</sequence>
<comment type="caution">
    <text evidence="1">The sequence shown here is derived from an EMBL/GenBank/DDBJ whole genome shotgun (WGS) entry which is preliminary data.</text>
</comment>
<gene>
    <name evidence="1" type="ORF">KC675_01670</name>
</gene>
<name>A0A955I8Q7_9BACT</name>